<accession>A0A7Y3WUM5</accession>
<comment type="caution">
    <text evidence="1">The sequence shown here is derived from an EMBL/GenBank/DDBJ whole genome shotgun (WGS) entry which is preliminary data.</text>
</comment>
<dbReference type="RefSeq" id="WP_171298752.1">
    <property type="nucleotide sequence ID" value="NZ_CP087098.1"/>
</dbReference>
<gene>
    <name evidence="1" type="ORF">HLQ16_19825</name>
</gene>
<dbReference type="EMBL" id="JABEYB010000019">
    <property type="protein sequence ID" value="NNU78165.1"/>
    <property type="molecule type" value="Genomic_DNA"/>
</dbReference>
<reference evidence="1 2" key="1">
    <citation type="submission" date="2020-05" db="EMBL/GenBank/DDBJ databases">
        <title>Complete genome of Clostridium estertheticum subspecies estertheticum, isolated from Vacuum packed lamb meat from New Zealand imported to Switzerland.</title>
        <authorList>
            <person name="Wambui J."/>
            <person name="Stevens M.J.A."/>
            <person name="Stephan R."/>
        </authorList>
    </citation>
    <scope>NUCLEOTIDE SEQUENCE [LARGE SCALE GENOMIC DNA]</scope>
    <source>
        <strain evidence="1 2">CEST001</strain>
    </source>
</reference>
<protein>
    <submittedName>
        <fullName evidence="1">Uncharacterized protein</fullName>
    </submittedName>
</protein>
<sequence>MEKALCHFQSKLNRSLLNTYIILDEYNYNLLLDIILDILNSVNKGALLTVDNITHKLTMRHIIVWVKEDVLTPHEGLAIYIEFKNNIIVNAEVSISL</sequence>
<evidence type="ECO:0000313" key="2">
    <source>
        <dbReference type="Proteomes" id="UP000531659"/>
    </source>
</evidence>
<proteinExistence type="predicted"/>
<organism evidence="1 2">
    <name type="scientific">Clostridium estertheticum</name>
    <dbReference type="NCBI Taxonomy" id="238834"/>
    <lineage>
        <taxon>Bacteria</taxon>
        <taxon>Bacillati</taxon>
        <taxon>Bacillota</taxon>
        <taxon>Clostridia</taxon>
        <taxon>Eubacteriales</taxon>
        <taxon>Clostridiaceae</taxon>
        <taxon>Clostridium</taxon>
    </lineage>
</organism>
<name>A0A7Y3WUM5_9CLOT</name>
<dbReference type="Proteomes" id="UP000531659">
    <property type="component" value="Unassembled WGS sequence"/>
</dbReference>
<evidence type="ECO:0000313" key="1">
    <source>
        <dbReference type="EMBL" id="NNU78165.1"/>
    </source>
</evidence>
<dbReference type="AlphaFoldDB" id="A0A7Y3WUM5"/>